<feature type="region of interest" description="Disordered" evidence="1">
    <location>
        <begin position="28"/>
        <end position="78"/>
    </location>
</feature>
<evidence type="ECO:0000313" key="2">
    <source>
        <dbReference type="EMBL" id="CAK9036054.1"/>
    </source>
</evidence>
<proteinExistence type="predicted"/>
<name>A0ABP0LD36_9DINO</name>
<dbReference type="EMBL" id="CAXAMM010015324">
    <property type="protein sequence ID" value="CAK9036054.1"/>
    <property type="molecule type" value="Genomic_DNA"/>
</dbReference>
<dbReference type="Proteomes" id="UP001642464">
    <property type="component" value="Unassembled WGS sequence"/>
</dbReference>
<keyword evidence="3" id="KW-1185">Reference proteome</keyword>
<gene>
    <name evidence="2" type="ORF">SCF082_LOCUS21564</name>
</gene>
<feature type="region of interest" description="Disordered" evidence="1">
    <location>
        <begin position="312"/>
        <end position="337"/>
    </location>
</feature>
<accession>A0ABP0LD36</accession>
<organism evidence="2 3">
    <name type="scientific">Durusdinium trenchii</name>
    <dbReference type="NCBI Taxonomy" id="1381693"/>
    <lineage>
        <taxon>Eukaryota</taxon>
        <taxon>Sar</taxon>
        <taxon>Alveolata</taxon>
        <taxon>Dinophyceae</taxon>
        <taxon>Suessiales</taxon>
        <taxon>Symbiodiniaceae</taxon>
        <taxon>Durusdinium</taxon>
    </lineage>
</organism>
<evidence type="ECO:0008006" key="4">
    <source>
        <dbReference type="Google" id="ProtNLM"/>
    </source>
</evidence>
<protein>
    <recommendedName>
        <fullName evidence="4">Reverse transcriptase Ty1/copia-type domain-containing protein</fullName>
    </recommendedName>
</protein>
<sequence length="1513" mass="169262">MEEDLQELRHPKARFKKPVDVGIFTFGQAQQAEPRVPHLPEAKRLRPDQDDVATPQASDRPDDNPRSIMPNPSEDITFPGTLKISAEIKNRRMHKNLAHPRPAELKRLLAMNGISDQRIHTAVESMSCDTCNRTKGAIQMELTTAAAAHAKNSCWSAGRPPYVAAFGRIPRQGVELLSGPHGLVTGQTRAQAQQLADTLRVEAQQQIAAMSVDSTFRRALLRNTAPTEQDIPEVGSIVAYWRWTARSGKKRGGYKLARLLGRDPDGKSMWVQAGTNTVRVAPHQLRVARGFENWSPDYQQIKALRQASHNLDDNNIQDDTVPAPPEQLDDPDQPLGNDDHELIPGSSGLATTPTSSMDTRTWQRQPTPQALAFTFGPDLTQHHIASRPPILRVVWDAPYDSDQDGRAILPERTNLITGLWHEPYAAHLSSLETTPDGIQFRDHYQDGSEPVKMPYACHYAFQAYRAAPGYTGTGESSDSEASADDMTAGHQGTTKTLTRQEQKALDKEVPWQAILEMNQEDLDKYVDSAKAEETSWQQFNSVIPLTTQEASLKKRILRSRAAYRDKAKGQGPLKAKTRVVALGHPDPDLKELCRASATPTRQSEYMLYAIFIAGHNNMFLDGRDKWQLWCGDIKTAFLQGTPDPRRLPLYMLPPQDGVTKLAGTFRSPLYKIVGNIYGLASAPRTWSLHVVKELTTKAGFRQHSLDKMLFYLWERLPGDEHESLAEVLVAYVDDFLLTHNERGVCYLALTQSKFIAGMKVGNVARKKRLDQVIQPEDMPEFRSVAGCLQWLAGQCRPEVASTVSLCSRGTKSTYKDLQCLYDAVQLLHASPNNGINMWPVPVHQHSLLVSFSDSPWANAEGSASQHGNLVLIADPKITDTTGTGLLIDWKSSRSSRVCRSTLSAEASACDIGIDRAAFLSFLLSEMIFCCPSFKLTRTLRIIGVTDCRSLYDVLVSENPRTEDKRTVVVIRATQQYLQRPDVHWVPTRLQWADSLTKLSDKLVTTFMQWLEKPWIQLRETGKGKMLWEEPDGTMEGVEGDRHQTHNSDNPLQQMPHARHWMLLRPFSRHFAAVDLPGTLIALLFMVFFRPSEIAGDGLIGSGVKGTVHRIPAGWQQLFVLSAGQGILDGMMSWGDRMLKFTGKPRADMYRDDVVGSIGFWTDNGGYYHYATGTNETYEEVLPKVKAYHDSLEVPFKHWQFDSWFYPKDGKVDPGGGGGAVVNWTALPSVFPHGMAYIQSKLQVPMVMHNRQWSPSSDYVKHEPFNWYLSKTAAVPEDPEAFFRWFFTQQEGWGLSMYEQDWMCTEYDNVEALQTNVSLADLWLRGMAVGAESSGRTVQYCMPYPYDVLSAAAYPAVTNARATDDYIERDKQWAIGTTSMFYWAIGILPFKDGFYSSNLPQTGGQIVGPEIRPNRATLMAALSGAMVGPMDGIHLLNASRVMSTCRADGRVLKPDRPVMPLESCFSKGIDPASCHNYFTYSDLNGLGRVFYIFTNAPHPLQLSEVMPAGQDTHD</sequence>
<evidence type="ECO:0000256" key="1">
    <source>
        <dbReference type="SAM" id="MobiDB-lite"/>
    </source>
</evidence>
<evidence type="ECO:0000313" key="3">
    <source>
        <dbReference type="Proteomes" id="UP001642464"/>
    </source>
</evidence>
<reference evidence="2 3" key="1">
    <citation type="submission" date="2024-02" db="EMBL/GenBank/DDBJ databases">
        <authorList>
            <person name="Chen Y."/>
            <person name="Shah S."/>
            <person name="Dougan E. K."/>
            <person name="Thang M."/>
            <person name="Chan C."/>
        </authorList>
    </citation>
    <scope>NUCLEOTIDE SEQUENCE [LARGE SCALE GENOMIC DNA]</scope>
</reference>
<feature type="region of interest" description="Disordered" evidence="1">
    <location>
        <begin position="470"/>
        <end position="503"/>
    </location>
</feature>
<feature type="compositionally biased region" description="Basic and acidic residues" evidence="1">
    <location>
        <begin position="35"/>
        <end position="49"/>
    </location>
</feature>
<comment type="caution">
    <text evidence="2">The sequence shown here is derived from an EMBL/GenBank/DDBJ whole genome shotgun (WGS) entry which is preliminary data.</text>
</comment>